<feature type="repeat" description="ANK" evidence="4">
    <location>
        <begin position="208"/>
        <end position="240"/>
    </location>
</feature>
<dbReference type="SMART" id="SM00969">
    <property type="entry name" value="SOCS_box"/>
    <property type="match status" value="1"/>
</dbReference>
<keyword evidence="2" id="KW-0677">Repeat</keyword>
<feature type="repeat" description="ANK" evidence="4">
    <location>
        <begin position="381"/>
        <end position="413"/>
    </location>
</feature>
<dbReference type="Pfam" id="PF12796">
    <property type="entry name" value="Ank_2"/>
    <property type="match status" value="4"/>
</dbReference>
<name>A0A5J5CEY4_9PERO</name>
<dbReference type="Gene3D" id="1.10.750.20">
    <property type="entry name" value="SOCS box"/>
    <property type="match status" value="1"/>
</dbReference>
<evidence type="ECO:0000256" key="3">
    <source>
        <dbReference type="ARBA" id="ARBA00023043"/>
    </source>
</evidence>
<dbReference type="PANTHER" id="PTHR24126">
    <property type="entry name" value="ANKYRIN REPEAT, PH AND SEC7 DOMAIN CONTAINING PROTEIN SECG-RELATED"/>
    <property type="match status" value="1"/>
</dbReference>
<evidence type="ECO:0000256" key="4">
    <source>
        <dbReference type="PROSITE-ProRule" id="PRU00023"/>
    </source>
</evidence>
<dbReference type="InterPro" id="IPR036770">
    <property type="entry name" value="Ankyrin_rpt-contain_sf"/>
</dbReference>
<feature type="repeat" description="ANK" evidence="4">
    <location>
        <begin position="142"/>
        <end position="174"/>
    </location>
</feature>
<feature type="repeat" description="ANK" evidence="4">
    <location>
        <begin position="274"/>
        <end position="306"/>
    </location>
</feature>
<protein>
    <recommendedName>
        <fullName evidence="5">SOCS box domain-containing protein</fullName>
    </recommendedName>
</protein>
<evidence type="ECO:0000313" key="7">
    <source>
        <dbReference type="Proteomes" id="UP000327493"/>
    </source>
</evidence>
<comment type="pathway">
    <text evidence="1">Protein modification; protein ubiquitination.</text>
</comment>
<comment type="caution">
    <text evidence="6">The sequence shown here is derived from an EMBL/GenBank/DDBJ whole genome shotgun (WGS) entry which is preliminary data.</text>
</comment>
<feature type="repeat" description="ANK" evidence="4">
    <location>
        <begin position="339"/>
        <end position="371"/>
    </location>
</feature>
<dbReference type="Proteomes" id="UP000327493">
    <property type="component" value="Chromosome 23"/>
</dbReference>
<dbReference type="CDD" id="cd03587">
    <property type="entry name" value="SOCS"/>
    <property type="match status" value="1"/>
</dbReference>
<keyword evidence="7" id="KW-1185">Reference proteome</keyword>
<dbReference type="PROSITE" id="PS50088">
    <property type="entry name" value="ANK_REPEAT"/>
    <property type="match status" value="6"/>
</dbReference>
<evidence type="ECO:0000259" key="5">
    <source>
        <dbReference type="PROSITE" id="PS50225"/>
    </source>
</evidence>
<dbReference type="PROSITE" id="PS50297">
    <property type="entry name" value="ANK_REP_REGION"/>
    <property type="match status" value="5"/>
</dbReference>
<accession>A0A5J5CEY4</accession>
<dbReference type="Gene3D" id="1.25.40.20">
    <property type="entry name" value="Ankyrin repeat-containing domain"/>
    <property type="match status" value="3"/>
</dbReference>
<dbReference type="GO" id="GO:0016567">
    <property type="term" value="P:protein ubiquitination"/>
    <property type="evidence" value="ECO:0007669"/>
    <property type="project" value="UniProtKB-UniPathway"/>
</dbReference>
<dbReference type="GO" id="GO:0035556">
    <property type="term" value="P:intracellular signal transduction"/>
    <property type="evidence" value="ECO:0007669"/>
    <property type="project" value="InterPro"/>
</dbReference>
<dbReference type="Pfam" id="PF07525">
    <property type="entry name" value="SOCS_box"/>
    <property type="match status" value="1"/>
</dbReference>
<reference evidence="6 7" key="1">
    <citation type="submission" date="2019-08" db="EMBL/GenBank/DDBJ databases">
        <title>A chromosome-level genome assembly, high-density linkage maps, and genome scans reveal the genomic architecture of hybrid incompatibilities underlying speciation via character displacement in darters (Percidae: Etheostominae).</title>
        <authorList>
            <person name="Moran R.L."/>
            <person name="Catchen J.M."/>
            <person name="Fuller R.C."/>
        </authorList>
    </citation>
    <scope>NUCLEOTIDE SEQUENCE [LARGE SCALE GENOMIC DNA]</scope>
    <source>
        <strain evidence="6">EspeVRDwgs_2016</strain>
        <tissue evidence="6">Muscle</tissue>
    </source>
</reference>
<evidence type="ECO:0000256" key="1">
    <source>
        <dbReference type="ARBA" id="ARBA00004906"/>
    </source>
</evidence>
<gene>
    <name evidence="6" type="ORF">FQN60_005673</name>
</gene>
<feature type="domain" description="SOCS box" evidence="5">
    <location>
        <begin position="567"/>
        <end position="614"/>
    </location>
</feature>
<keyword evidence="3 4" id="KW-0040">ANK repeat</keyword>
<dbReference type="PRINTS" id="PR01415">
    <property type="entry name" value="ANKYRIN"/>
</dbReference>
<dbReference type="SMART" id="SM00248">
    <property type="entry name" value="ANK"/>
    <property type="match status" value="10"/>
</dbReference>
<dbReference type="SUPFAM" id="SSF48403">
    <property type="entry name" value="Ankyrin repeat"/>
    <property type="match status" value="2"/>
</dbReference>
<dbReference type="InterPro" id="IPR036036">
    <property type="entry name" value="SOCS_box-like_dom_sf"/>
</dbReference>
<dbReference type="InterPro" id="IPR001496">
    <property type="entry name" value="SOCS_box"/>
</dbReference>
<evidence type="ECO:0000256" key="2">
    <source>
        <dbReference type="ARBA" id="ARBA00022737"/>
    </source>
</evidence>
<dbReference type="SUPFAM" id="SSF158235">
    <property type="entry name" value="SOCS box-like"/>
    <property type="match status" value="1"/>
</dbReference>
<organism evidence="6 7">
    <name type="scientific">Etheostoma spectabile</name>
    <name type="common">orangethroat darter</name>
    <dbReference type="NCBI Taxonomy" id="54343"/>
    <lineage>
        <taxon>Eukaryota</taxon>
        <taxon>Metazoa</taxon>
        <taxon>Chordata</taxon>
        <taxon>Craniata</taxon>
        <taxon>Vertebrata</taxon>
        <taxon>Euteleostomi</taxon>
        <taxon>Actinopterygii</taxon>
        <taxon>Neopterygii</taxon>
        <taxon>Teleostei</taxon>
        <taxon>Neoteleostei</taxon>
        <taxon>Acanthomorphata</taxon>
        <taxon>Eupercaria</taxon>
        <taxon>Perciformes</taxon>
        <taxon>Percoidei</taxon>
        <taxon>Percidae</taxon>
        <taxon>Etheostomatinae</taxon>
        <taxon>Etheostoma</taxon>
    </lineage>
</organism>
<dbReference type="InterPro" id="IPR002110">
    <property type="entry name" value="Ankyrin_rpt"/>
</dbReference>
<dbReference type="PROSITE" id="PS50225">
    <property type="entry name" value="SOCS"/>
    <property type="match status" value="1"/>
</dbReference>
<proteinExistence type="predicted"/>
<dbReference type="UniPathway" id="UPA00143"/>
<dbReference type="PANTHER" id="PTHR24126:SF68">
    <property type="entry name" value="ANKYRIN REPEAT AND SOCS BOX CONTAINING 18"/>
    <property type="match status" value="1"/>
</dbReference>
<dbReference type="SMART" id="SM00253">
    <property type="entry name" value="SOCS"/>
    <property type="match status" value="1"/>
</dbReference>
<sequence>MLEVPGEFCDTPAFTAGTVVACMTNQMFLERRHIEMDEQESINEELIKFAIRESISDAHKLPCSNRKKSNSDNLVKIMAAIHEGHVYGLQELSSCVSAFRESDSRGWLPLHAAAVQPQRDVLYVVLQVLTSTDLTLEELTDDGDTSLTLAAEAGLVENVRMLLQHGASPHNTNSRNESPLLIAVRQRSYDMVLSLVMGGAFVEQVCLTKWTATHEAAKVGCPAILMLLLQHGAKVTARGEHGVTPLGIAAEYGNTEALEILIQHGGDVSAQSSNGDTVLYDAAGSGNLDCVELLLRHGANPNVASYACQLPIHRAAYEGHILVLRTLIPITAKRAIHLSGQNPIHSAADGGQVKCLELLIQKGYDVNALLRTHISENYGDLRKTPLYFAVSNGDVTCAETLLAAGANPDLDPLRCILVAIRAERYELVQLLLSYGAEVNCYFREINNTLFPTALQYSLRDPVMLQLLLNSGYQAYRCFHCCHGNGEEMDSSWTDLHNQAYQIYSQPNAISFCEFISVSWVTHLVGSVVRMLLDYVSHVNICPILERVLEKTPESKMLSHGDLKNVLSKPRSLKHLCRLVIRGHMSLRTLNDPVAVAAVPYPPRLKNYLTYKEMKILEWRFGVTMMNWSCWFRGVYVLYFYSVESSWSFLAMNKASHAMVTDFHVDRAVPPKKDAASWGQHLGTFPSDPSLKAQRAAGEIREERTPTNTHTLPATRPARIDLVQTGVSASQHLHPSRITSTGPLMSVDLQQPHGGLCLFAGTSTPTHLLHFEVQTESHATQELVFLWLFKVILTGLC</sequence>
<evidence type="ECO:0000313" key="6">
    <source>
        <dbReference type="EMBL" id="KAA8580138.1"/>
    </source>
</evidence>
<dbReference type="EMBL" id="VOFY01000023">
    <property type="protein sequence ID" value="KAA8580138.1"/>
    <property type="molecule type" value="Genomic_DNA"/>
</dbReference>
<dbReference type="AlphaFoldDB" id="A0A5J5CEY4"/>
<feature type="repeat" description="ANK" evidence="4">
    <location>
        <begin position="241"/>
        <end position="273"/>
    </location>
</feature>